<evidence type="ECO:0000313" key="2">
    <source>
        <dbReference type="EMBL" id="CUA79418.1"/>
    </source>
</evidence>
<dbReference type="Pfam" id="PF24957">
    <property type="entry name" value="DrmE_C"/>
    <property type="match status" value="1"/>
</dbReference>
<name>A0A0K6GLH5_9BACL</name>
<gene>
    <name evidence="2" type="ORF">Ga0061060_10414</name>
</gene>
<dbReference type="NCBIfam" id="NF038316">
    <property type="entry name" value="DrmE_fam"/>
    <property type="match status" value="1"/>
</dbReference>
<dbReference type="InterPro" id="IPR056666">
    <property type="entry name" value="DrmE_C"/>
</dbReference>
<evidence type="ECO:0000259" key="1">
    <source>
        <dbReference type="Pfam" id="PF24957"/>
    </source>
</evidence>
<accession>A0A0K6GLH5</accession>
<evidence type="ECO:0000313" key="3">
    <source>
        <dbReference type="Proteomes" id="UP000182738"/>
    </source>
</evidence>
<reference evidence="3" key="1">
    <citation type="submission" date="2015-08" db="EMBL/GenBank/DDBJ databases">
        <authorList>
            <person name="Varghese N."/>
        </authorList>
    </citation>
    <scope>NUCLEOTIDE SEQUENCE [LARGE SCALE GENOMIC DNA]</scope>
    <source>
        <strain evidence="3">DSM 27374</strain>
    </source>
</reference>
<keyword evidence="3" id="KW-1185">Reference proteome</keyword>
<dbReference type="InterPro" id="IPR049794">
    <property type="entry name" value="DrmE"/>
</dbReference>
<proteinExistence type="predicted"/>
<feature type="domain" description="DISARM protein DrmE C-terminal" evidence="1">
    <location>
        <begin position="282"/>
        <end position="453"/>
    </location>
</feature>
<organism evidence="2 3">
    <name type="scientific">Anoxybacillus suryakundensis</name>
    <dbReference type="NCBI Taxonomy" id="1325335"/>
    <lineage>
        <taxon>Bacteria</taxon>
        <taxon>Bacillati</taxon>
        <taxon>Bacillota</taxon>
        <taxon>Bacilli</taxon>
        <taxon>Bacillales</taxon>
        <taxon>Anoxybacillaceae</taxon>
        <taxon>Anoxybacillus</taxon>
    </lineage>
</organism>
<dbReference type="Proteomes" id="UP000182738">
    <property type="component" value="Unassembled WGS sequence"/>
</dbReference>
<dbReference type="AlphaFoldDB" id="A0A0K6GLH5"/>
<dbReference type="EMBL" id="CYGZ01000004">
    <property type="protein sequence ID" value="CUA79418.1"/>
    <property type="molecule type" value="Genomic_DNA"/>
</dbReference>
<dbReference type="STRING" id="1325335.GCA_001418025_00725"/>
<sequence length="508" mass="59412">MLRHIYKLYSPLQKHIHFKHVKCSELLSFAEQLSNFRQELIEKFDNDGQLLDTYSYLNKIFFKLCGSFLNYSEVIGKDAEKTIIDKLMSSKDSYPSFFDKIVKPLAMSIKQVLETEQNYMTDFLCEHINKNCNRSHKIALITKRALSIEEKELINRRINLPVDINYYTENNFRKSVVMFDEVVFVGTPSYYGSFATNTLKAPHTYFVAYEMFSNKLTQKSFFSDIHQQDIISTIYSNVSIDKEIKNTHRVEISQEDSVKYTIKRVLEEQNEKGENVHNVVKASIVLLENGRFIFVPDDSKIRVLSLNTKRNQVIVNHITLKDLEEDDFIIIRNERDTKLIAEVADYEILREEAEYLRLLQEKWKKRLRYNVMKKGIKRVSEILSNRYGMTTASSQSIRSWCGEECICPTELPLLLQALKYDKNEVDHIYQAMKKIQTAHRDAGRVISRKLMNEITPSICQELQQKGSITFKSSNFNGASFNIDRVVAIDRSKHNVLQSNLMKVYRKDL</sequence>
<protein>
    <recommendedName>
        <fullName evidence="1">DISARM protein DrmE C-terminal domain-containing protein</fullName>
    </recommendedName>
</protein>